<dbReference type="Pfam" id="PF04325">
    <property type="entry name" value="DUF465"/>
    <property type="match status" value="1"/>
</dbReference>
<reference evidence="2 3" key="1">
    <citation type="submission" date="2016-10" db="EMBL/GenBank/DDBJ databases">
        <authorList>
            <person name="de Groot N.N."/>
        </authorList>
    </citation>
    <scope>NUCLEOTIDE SEQUENCE [LARGE SCALE GENOMIC DNA]</scope>
    <source>
        <strain evidence="2 3">NE2</strain>
    </source>
</reference>
<evidence type="ECO:0000256" key="1">
    <source>
        <dbReference type="SAM" id="Coils"/>
    </source>
</evidence>
<dbReference type="Proteomes" id="UP000198755">
    <property type="component" value="Unassembled WGS sequence"/>
</dbReference>
<name>A0A1I3VRP3_9HYPH</name>
<dbReference type="InterPro" id="IPR007420">
    <property type="entry name" value="DUF465"/>
</dbReference>
<dbReference type="Gene3D" id="6.10.280.50">
    <property type="match status" value="1"/>
</dbReference>
<keyword evidence="1" id="KW-0175">Coiled coil</keyword>
<evidence type="ECO:0000313" key="3">
    <source>
        <dbReference type="Proteomes" id="UP000198755"/>
    </source>
</evidence>
<proteinExistence type="predicted"/>
<dbReference type="RefSeq" id="WP_091677250.1">
    <property type="nucleotide sequence ID" value="NZ_FOSN01000001.1"/>
</dbReference>
<feature type="coiled-coil region" evidence="1">
    <location>
        <begin position="7"/>
        <end position="55"/>
    </location>
</feature>
<dbReference type="OrthoDB" id="7362854at2"/>
<evidence type="ECO:0000313" key="2">
    <source>
        <dbReference type="EMBL" id="SFJ97822.1"/>
    </source>
</evidence>
<sequence>MSLENHLAALEQRHDALDKEIEKALVHPASDELKLAELKRRKLQLKDEIAKLRGDPTLPTLH</sequence>
<keyword evidence="3" id="KW-1185">Reference proteome</keyword>
<protein>
    <recommendedName>
        <fullName evidence="4">DUF465 domain-containing protein</fullName>
    </recommendedName>
</protein>
<accession>A0A1I3VRP3</accession>
<gene>
    <name evidence="2" type="ORF">SAMN05444581_10142</name>
</gene>
<organism evidence="2 3">
    <name type="scientific">Methylocapsa palsarum</name>
    <dbReference type="NCBI Taxonomy" id="1612308"/>
    <lineage>
        <taxon>Bacteria</taxon>
        <taxon>Pseudomonadati</taxon>
        <taxon>Pseudomonadota</taxon>
        <taxon>Alphaproteobacteria</taxon>
        <taxon>Hyphomicrobiales</taxon>
        <taxon>Beijerinckiaceae</taxon>
        <taxon>Methylocapsa</taxon>
    </lineage>
</organism>
<evidence type="ECO:0008006" key="4">
    <source>
        <dbReference type="Google" id="ProtNLM"/>
    </source>
</evidence>
<dbReference type="EMBL" id="FOSN01000001">
    <property type="protein sequence ID" value="SFJ97822.1"/>
    <property type="molecule type" value="Genomic_DNA"/>
</dbReference>
<dbReference type="InterPro" id="IPR038444">
    <property type="entry name" value="DUF465_sf"/>
</dbReference>
<dbReference type="STRING" id="1612308.SAMN05444581_10142"/>
<dbReference type="AlphaFoldDB" id="A0A1I3VRP3"/>